<dbReference type="PANTHER" id="PTHR35261:SF3">
    <property type="entry name" value="VACUOLAR IMPORT AND DEGRADATION PROTEIN 22"/>
    <property type="match status" value="1"/>
</dbReference>
<dbReference type="InParanoid" id="A0A152A4Q3"/>
<keyword evidence="2" id="KW-0812">Transmembrane</keyword>
<dbReference type="OrthoDB" id="17015at2759"/>
<feature type="compositionally biased region" description="Low complexity" evidence="1">
    <location>
        <begin position="647"/>
        <end position="675"/>
    </location>
</feature>
<evidence type="ECO:0000256" key="2">
    <source>
        <dbReference type="SAM" id="Phobius"/>
    </source>
</evidence>
<keyword evidence="2" id="KW-1133">Transmembrane helix</keyword>
<feature type="transmembrane region" description="Helical" evidence="2">
    <location>
        <begin position="841"/>
        <end position="868"/>
    </location>
</feature>
<protein>
    <submittedName>
        <fullName evidence="3">Uncharacterized protein</fullName>
    </submittedName>
</protein>
<name>A0A152A4Q3_TIELA</name>
<dbReference type="STRING" id="361077.A0A152A4Q3"/>
<gene>
    <name evidence="3" type="ORF">DLAC_02161</name>
</gene>
<reference evidence="3 4" key="1">
    <citation type="submission" date="2015-12" db="EMBL/GenBank/DDBJ databases">
        <title>Dictyostelia acquired genes for synthesis and detection of signals that induce cell-type specialization by lateral gene transfer from prokaryotes.</title>
        <authorList>
            <person name="Gloeckner G."/>
            <person name="Schaap P."/>
        </authorList>
    </citation>
    <scope>NUCLEOTIDE SEQUENCE [LARGE SCALE GENOMIC DNA]</scope>
    <source>
        <strain evidence="3 4">TK</strain>
    </source>
</reference>
<feature type="transmembrane region" description="Helical" evidence="2">
    <location>
        <begin position="546"/>
        <end position="564"/>
    </location>
</feature>
<dbReference type="AlphaFoldDB" id="A0A152A4Q3"/>
<feature type="transmembrane region" description="Helical" evidence="2">
    <location>
        <begin position="1052"/>
        <end position="1069"/>
    </location>
</feature>
<feature type="transmembrane region" description="Helical" evidence="2">
    <location>
        <begin position="614"/>
        <end position="633"/>
    </location>
</feature>
<comment type="caution">
    <text evidence="3">The sequence shown here is derived from an EMBL/GenBank/DDBJ whole genome shotgun (WGS) entry which is preliminary data.</text>
</comment>
<feature type="region of interest" description="Disordered" evidence="1">
    <location>
        <begin position="647"/>
        <end position="689"/>
    </location>
</feature>
<accession>A0A152A4Q3</accession>
<keyword evidence="2" id="KW-0472">Membrane</keyword>
<evidence type="ECO:0000256" key="1">
    <source>
        <dbReference type="SAM" id="MobiDB-lite"/>
    </source>
</evidence>
<dbReference type="InterPro" id="IPR052884">
    <property type="entry name" value="VID_Regulator"/>
</dbReference>
<dbReference type="Proteomes" id="UP000076078">
    <property type="component" value="Unassembled WGS sequence"/>
</dbReference>
<keyword evidence="4" id="KW-1185">Reference proteome</keyword>
<sequence>MFPNNTNNNNGGNSNGNSFTSKSFQLYNRFKGYNDDGSLKSPGRYGYYRDDINSSGARSYFGFTSGTNDLYNSTYGGLSSIHYPKWLVMVGHYYRQLTSHTRLVTIVQVVVLFYLLLHTMNKFQRTDDSDATLNQYRNNLCDLNGDLNNNNNYYMDAFSDSSFRLEFPNINRATLCRSSSGSLVPEAYNGDKKSFKKFIWIFVDSFAHDQASEIVDNYAGHSHQYRILNHGFKFSTAIYTTFFTGKIPTNYAGKPIRSDNIFYQFKKSGMKIHFVGPEFPTIALLGDSSQSRRYFESYTNHIDDHKLFTPVFGNQLTTPTVTSVSEALDKLTRSGQHSVMMTTNLLDDKIHKKGKYDPPTLSLIQQLTANMPLLKEWLSQHPDYVFIMNSDHGGSKTGGQHEGELHGIKDGGNEGFIFFHNPQFPQQTLERPWLDTVDISPTITEYFKDINIPLESLGLVPSENYKVDSHANKTALYMDLLINALQIRQLCKLKRFPYSESIFQSATEYGTDSMHQMSSTLLNQKIEELRNFIISIKDPMIEFKKFPGRYLLFMLILVLIVQYLNLKIDYQQGNLFTLSNLKKNFFSIGIPYLFLYIDFLFLKFDYHKHFQNIFTYYLILVSITLLNILHNLFNNLSLPQKTLVNSNNSNNVNSNNTISNSNNNNNSNMNNSNGNGKVENDQKTSPSTSSVKLISLNNNNQGMDESSSIIDIPLNEISENDITDSHSRHSSQSQQINENEHELEYYQSVTPQNEWIVQTSNIVSLIIMITCLKDLIIEFLPMIYEGLKSFNFIINYLLIIYQLRFLFNGSSTSSNSGSSSNGNSNSISSRIFQEVNNSGGVYLVIVLMTLFYDLTGSVVIMQFAYLCLLVKTIQIILMVQTTDEIYMVASILLYILSTDNQRFFLLVFYLAPMYFLSGIYSERPKLSLQVPTFANSLRYLSRMIAFLMIILAFHSYIYMGGEFNMNVDVRSGGIGLVNMEDYPTFSGFLMAFHKLGYFFVLITFLHRLSKPSLQDDKDSYQLNMVFNAFNQRSQQVLSIQQTQQLYELRYQLFRFLAQKSLIMMMIFNFNFWQYKDYLDCFIMTLIISIIAVGFGFLFVIDIICRKIQPQINYYLAKIKFKIMR</sequence>
<dbReference type="Gene3D" id="3.40.720.10">
    <property type="entry name" value="Alkaline Phosphatase, subunit A"/>
    <property type="match status" value="1"/>
</dbReference>
<feature type="transmembrane region" description="Helical" evidence="2">
    <location>
        <begin position="584"/>
        <end position="602"/>
    </location>
</feature>
<feature type="transmembrane region" description="Helical" evidence="2">
    <location>
        <begin position="1081"/>
        <end position="1104"/>
    </location>
</feature>
<dbReference type="SUPFAM" id="SSF53649">
    <property type="entry name" value="Alkaline phosphatase-like"/>
    <property type="match status" value="1"/>
</dbReference>
<feature type="transmembrane region" description="Helical" evidence="2">
    <location>
        <begin position="940"/>
        <end position="959"/>
    </location>
</feature>
<proteinExistence type="predicted"/>
<feature type="transmembrane region" description="Helical" evidence="2">
    <location>
        <begin position="875"/>
        <end position="897"/>
    </location>
</feature>
<feature type="transmembrane region" description="Helical" evidence="2">
    <location>
        <begin position="903"/>
        <end position="920"/>
    </location>
</feature>
<evidence type="ECO:0000313" key="4">
    <source>
        <dbReference type="Proteomes" id="UP000076078"/>
    </source>
</evidence>
<dbReference type="FunCoup" id="A0A152A4Q3">
    <property type="interactions" value="738"/>
</dbReference>
<dbReference type="OMA" id="FLKFDYH"/>
<dbReference type="InterPro" id="IPR017850">
    <property type="entry name" value="Alkaline_phosphatase_core_sf"/>
</dbReference>
<evidence type="ECO:0000313" key="3">
    <source>
        <dbReference type="EMBL" id="KYR01067.1"/>
    </source>
</evidence>
<organism evidence="3 4">
    <name type="scientific">Tieghemostelium lacteum</name>
    <name type="common">Slime mold</name>
    <name type="synonym">Dictyostelium lacteum</name>
    <dbReference type="NCBI Taxonomy" id="361077"/>
    <lineage>
        <taxon>Eukaryota</taxon>
        <taxon>Amoebozoa</taxon>
        <taxon>Evosea</taxon>
        <taxon>Eumycetozoa</taxon>
        <taxon>Dictyostelia</taxon>
        <taxon>Dictyosteliales</taxon>
        <taxon>Raperosteliaceae</taxon>
        <taxon>Tieghemostelium</taxon>
    </lineage>
</organism>
<dbReference type="EMBL" id="LODT01000011">
    <property type="protein sequence ID" value="KYR01067.1"/>
    <property type="molecule type" value="Genomic_DNA"/>
</dbReference>
<dbReference type="PANTHER" id="PTHR35261">
    <property type="entry name" value="ORGANELLAR PROTEIN, PUTATIVE-RELATED-RELATED"/>
    <property type="match status" value="1"/>
</dbReference>